<evidence type="ECO:0000313" key="3">
    <source>
        <dbReference type="EMBL" id="KAA8995769.1"/>
    </source>
</evidence>
<gene>
    <name evidence="3" type="ORF">FJU30_23780</name>
</gene>
<dbReference type="InterPro" id="IPR022385">
    <property type="entry name" value="Rhs_assc_core"/>
</dbReference>
<dbReference type="Proteomes" id="UP000335415">
    <property type="component" value="Unassembled WGS sequence"/>
</dbReference>
<name>A0A5J5FSA8_9GAMM</name>
<evidence type="ECO:0000259" key="2">
    <source>
        <dbReference type="Pfam" id="PF25023"/>
    </source>
</evidence>
<proteinExistence type="predicted"/>
<dbReference type="AlphaFoldDB" id="A0A5J5FSA8"/>
<accession>A0A5J5FSA8</accession>
<evidence type="ECO:0000313" key="4">
    <source>
        <dbReference type="Proteomes" id="UP000335415"/>
    </source>
</evidence>
<evidence type="ECO:0000256" key="1">
    <source>
        <dbReference type="ARBA" id="ARBA00022737"/>
    </source>
</evidence>
<feature type="non-terminal residue" evidence="3">
    <location>
        <position position="1"/>
    </location>
</feature>
<dbReference type="NCBIfam" id="TIGR03696">
    <property type="entry name" value="Rhs_assc_core"/>
    <property type="match status" value="1"/>
</dbReference>
<dbReference type="InterPro" id="IPR050708">
    <property type="entry name" value="T6SS_VgrG/RHS"/>
</dbReference>
<dbReference type="PANTHER" id="PTHR32305">
    <property type="match status" value="1"/>
</dbReference>
<organism evidence="3 4">
    <name type="scientific">Affinibrenneria salicis</name>
    <dbReference type="NCBI Taxonomy" id="2590031"/>
    <lineage>
        <taxon>Bacteria</taxon>
        <taxon>Pseudomonadati</taxon>
        <taxon>Pseudomonadota</taxon>
        <taxon>Gammaproteobacteria</taxon>
        <taxon>Enterobacterales</taxon>
        <taxon>Pectobacteriaceae</taxon>
        <taxon>Affinibrenneria</taxon>
    </lineage>
</organism>
<dbReference type="PANTHER" id="PTHR32305:SF15">
    <property type="entry name" value="PROTEIN RHSA-RELATED"/>
    <property type="match status" value="1"/>
</dbReference>
<feature type="domain" description="Teneurin-like YD-shell" evidence="2">
    <location>
        <begin position="17"/>
        <end position="262"/>
    </location>
</feature>
<reference evidence="3 4" key="1">
    <citation type="submission" date="2019-09" db="EMBL/GenBank/DDBJ databases">
        <authorList>
            <person name="Li Y."/>
        </authorList>
    </citation>
    <scope>NUCLEOTIDE SEQUENCE [LARGE SCALE GENOMIC DNA]</scope>
    <source>
        <strain evidence="3 4">L3-3HA</strain>
    </source>
</reference>
<dbReference type="Gene3D" id="2.180.10.10">
    <property type="entry name" value="RHS repeat-associated core"/>
    <property type="match status" value="1"/>
</dbReference>
<sequence>TDGDAAPADKYRRRMWGYDADGCLTQGITGRQAEHFYHDAAGNRTDSPGETVWCGLLQRLNGLRLSYDAFGRLSRRCGRDGTVQHFRYDDEQRVSDVTLEGHPEYRRAEYRYDALGRRTHKILHRHGEAGADAEVITFLWSGMRLAGEQSSRTPDSNIRYIYSEDSYEPLARVDHRAGRDTVYYFHTGLTGLPLGMTDEQGDTVWRGRFSDWGETEYESHPGRLNGPQNLRFQGQYLDRETGLHYNLFRYYDPQCGRFTQPDPIGLDGGLNLYQYAPNPLSWIDPLGLSCKLTNQQFKNKLKRIRNQTAAGGNRGITGVVSQNDAFRLGEAFVGPNYRVMSSGKGFVSEDGLRTFRFPADKRGFDRINGRPWSKTGKQVNFETKNGDGDVVANVHLDVENFRP</sequence>
<dbReference type="EMBL" id="VYKJ01000017">
    <property type="protein sequence ID" value="KAA8995769.1"/>
    <property type="molecule type" value="Genomic_DNA"/>
</dbReference>
<dbReference type="InterPro" id="IPR056823">
    <property type="entry name" value="TEN-like_YD-shell"/>
</dbReference>
<dbReference type="Pfam" id="PF25023">
    <property type="entry name" value="TEN_YD-shell"/>
    <property type="match status" value="1"/>
</dbReference>
<dbReference type="RefSeq" id="WP_191091676.1">
    <property type="nucleotide sequence ID" value="NZ_VYKJ01000017.1"/>
</dbReference>
<dbReference type="PRINTS" id="PR00394">
    <property type="entry name" value="RHSPROTEIN"/>
</dbReference>
<protein>
    <recommendedName>
        <fullName evidence="2">Teneurin-like YD-shell domain-containing protein</fullName>
    </recommendedName>
</protein>
<keyword evidence="1" id="KW-0677">Repeat</keyword>
<keyword evidence="4" id="KW-1185">Reference proteome</keyword>
<comment type="caution">
    <text evidence="3">The sequence shown here is derived from an EMBL/GenBank/DDBJ whole genome shotgun (WGS) entry which is preliminary data.</text>
</comment>